<name>A0ACB9SSR3_HOLOL</name>
<keyword evidence="2" id="KW-1185">Reference proteome</keyword>
<dbReference type="Proteomes" id="UP001056778">
    <property type="component" value="Chromosome 7"/>
</dbReference>
<organism evidence="1 2">
    <name type="scientific">Holotrichia oblita</name>
    <name type="common">Chafer beetle</name>
    <dbReference type="NCBI Taxonomy" id="644536"/>
    <lineage>
        <taxon>Eukaryota</taxon>
        <taxon>Metazoa</taxon>
        <taxon>Ecdysozoa</taxon>
        <taxon>Arthropoda</taxon>
        <taxon>Hexapoda</taxon>
        <taxon>Insecta</taxon>
        <taxon>Pterygota</taxon>
        <taxon>Neoptera</taxon>
        <taxon>Endopterygota</taxon>
        <taxon>Coleoptera</taxon>
        <taxon>Polyphaga</taxon>
        <taxon>Scarabaeiformia</taxon>
        <taxon>Scarabaeidae</taxon>
        <taxon>Melolonthinae</taxon>
        <taxon>Holotrichia</taxon>
    </lineage>
</organism>
<evidence type="ECO:0000313" key="1">
    <source>
        <dbReference type="EMBL" id="KAI4457803.1"/>
    </source>
</evidence>
<reference evidence="1" key="1">
    <citation type="submission" date="2022-04" db="EMBL/GenBank/DDBJ databases">
        <title>Chromosome-scale genome assembly of Holotrichia oblita Faldermann.</title>
        <authorList>
            <person name="Rongchong L."/>
        </authorList>
    </citation>
    <scope>NUCLEOTIDE SEQUENCE</scope>
    <source>
        <strain evidence="1">81SQS9</strain>
    </source>
</reference>
<accession>A0ACB9SSR3</accession>
<dbReference type="EMBL" id="CM043021">
    <property type="protein sequence ID" value="KAI4457803.1"/>
    <property type="molecule type" value="Genomic_DNA"/>
</dbReference>
<sequence>MSHPCLSFLFYSADGNYEVTLMTKATLNFNGEVMWKPPSIYKSSCEINVQYFPFDEQSCLMKFGSWTYNGLQVDLKHIEQSEGSNIVKTGIDLSEFYLSVEWDILAVPATRNEEYYPCCTEPYSEVYISCDTQLLHSEKNYIVQMKNFEDNIKVSIFYESLCPDSIRFITQQLYPNNDAVGRYITVDFVPYGKATHVLENGVWQFTCQHGPNECHGNMMQACALDIIDDQDIKVNFVNCVMSSPYPANDSYIEECADVNGIAWASIVECAEDGSGADLLAALGDRTHAVEPTITFVPTIIYNDVYDASLQSSSLTDFLGTKIRVTILYESLCSDSEEFIDKQLVQCYDSIKDNVDIEFVPYGKASHKKTSTGWTFKCQHGPRECELNIQHACGIKHASSQSQQVKFVNCMMKEANETNGNTAIKTCTSKNSISFDDVSRCYGGAEGQKLHAEHGDRTNKFTIIDIPTIIFNNTFDQHYQDRALKNLYSVINELCVREKIRVTILYESLCPDSEDFINKQLVQCYDSIKDNVNIEFVPYGKATHKKTTTGWTFQCQHGRRECELNIQHACGIKYASSQSQQIEFVNCMMREATYNNGNIPIKTCTNKTGISFDEVSRCYSGAEGQNLHAGHGDRTKTFSTYFIPTIIFNDTFGQRSQDRALNNFYSVINELL</sequence>
<evidence type="ECO:0000313" key="2">
    <source>
        <dbReference type="Proteomes" id="UP001056778"/>
    </source>
</evidence>
<comment type="caution">
    <text evidence="1">The sequence shown here is derived from an EMBL/GenBank/DDBJ whole genome shotgun (WGS) entry which is preliminary data.</text>
</comment>
<gene>
    <name evidence="1" type="ORF">MML48_7g00011788</name>
</gene>
<proteinExistence type="predicted"/>
<protein>
    <submittedName>
        <fullName evidence="1">Gamma-interferon inducible lysosomal thiol reductase gilt</fullName>
    </submittedName>
</protein>